<dbReference type="Pfam" id="PF13560">
    <property type="entry name" value="HTH_31"/>
    <property type="match status" value="1"/>
</dbReference>
<dbReference type="GO" id="GO:0003677">
    <property type="term" value="F:DNA binding"/>
    <property type="evidence" value="ECO:0007669"/>
    <property type="project" value="InterPro"/>
</dbReference>
<gene>
    <name evidence="2" type="ORF">BKM31_16085</name>
</gene>
<dbReference type="Pfam" id="PF19054">
    <property type="entry name" value="DUF5753"/>
    <property type="match status" value="1"/>
</dbReference>
<feature type="domain" description="HTH cro/C1-type" evidence="1">
    <location>
        <begin position="17"/>
        <end position="50"/>
    </location>
</feature>
<dbReference type="InterPro" id="IPR010982">
    <property type="entry name" value="Lambda_DNA-bd_dom_sf"/>
</dbReference>
<dbReference type="SUPFAM" id="SSF47413">
    <property type="entry name" value="lambda repressor-like DNA-binding domains"/>
    <property type="match status" value="1"/>
</dbReference>
<evidence type="ECO:0000313" key="3">
    <source>
        <dbReference type="Proteomes" id="UP000190797"/>
    </source>
</evidence>
<accession>A0A1U9ZXV3</accession>
<evidence type="ECO:0000313" key="2">
    <source>
        <dbReference type="EMBL" id="AQZ62778.1"/>
    </source>
</evidence>
<keyword evidence="3" id="KW-1185">Reference proteome</keyword>
<dbReference type="InterPro" id="IPR043917">
    <property type="entry name" value="DUF5753"/>
</dbReference>
<dbReference type="KEGG" id="noa:BKM31_16085"/>
<sequence length="289" mass="32004">MQRISPPLRLAMLGRELRDLRTTRGLKLDEVARQLHCSRGKVSNVENGHSLVTPGYVRDALQVYGADQPTTARCLQLITDARKTAWWKPYNKVLGDYVVYETEAHRLRYWQAQTVPGLLQTLEYAQNVVAADRPWESADLVQLRAKARIARQWILTADDPLALDVILSEDALHRPVGGAAVMAEQLARLLEVGRWPTVSVRVVPRSVGAHAGMSCSFVLFCMPDLPTGLFLEGGPNEIVDLGSGVEAYERRFEHLADVALTPEVSADLIDSIREEFVRADQGVLDGGVA</sequence>
<dbReference type="RefSeq" id="WP_080038957.1">
    <property type="nucleotide sequence ID" value="NZ_CP017717.1"/>
</dbReference>
<protein>
    <recommendedName>
        <fullName evidence="1">HTH cro/C1-type domain-containing protein</fullName>
    </recommendedName>
</protein>
<dbReference type="AlphaFoldDB" id="A0A1U9ZXV3"/>
<dbReference type="CDD" id="cd00093">
    <property type="entry name" value="HTH_XRE"/>
    <property type="match status" value="1"/>
</dbReference>
<name>A0A1U9ZXV3_9ACTN</name>
<dbReference type="PROSITE" id="PS50943">
    <property type="entry name" value="HTH_CROC1"/>
    <property type="match status" value="1"/>
</dbReference>
<dbReference type="Proteomes" id="UP000190797">
    <property type="component" value="Chromosome"/>
</dbReference>
<dbReference type="EMBL" id="CP017717">
    <property type="protein sequence ID" value="AQZ62778.1"/>
    <property type="molecule type" value="Genomic_DNA"/>
</dbReference>
<dbReference type="SMART" id="SM00530">
    <property type="entry name" value="HTH_XRE"/>
    <property type="match status" value="1"/>
</dbReference>
<dbReference type="Gene3D" id="1.10.260.40">
    <property type="entry name" value="lambda repressor-like DNA-binding domains"/>
    <property type="match status" value="1"/>
</dbReference>
<organism evidence="2 3">
    <name type="scientific">[Actinomadura] parvosata subsp. kistnae</name>
    <dbReference type="NCBI Taxonomy" id="1909395"/>
    <lineage>
        <taxon>Bacteria</taxon>
        <taxon>Bacillati</taxon>
        <taxon>Actinomycetota</taxon>
        <taxon>Actinomycetes</taxon>
        <taxon>Streptosporangiales</taxon>
        <taxon>Streptosporangiaceae</taxon>
        <taxon>Nonomuraea</taxon>
    </lineage>
</organism>
<evidence type="ECO:0000259" key="1">
    <source>
        <dbReference type="PROSITE" id="PS50943"/>
    </source>
</evidence>
<proteinExistence type="predicted"/>
<dbReference type="InterPro" id="IPR001387">
    <property type="entry name" value="Cro/C1-type_HTH"/>
</dbReference>
<dbReference type="OrthoDB" id="3522019at2"/>
<dbReference type="STRING" id="1909395.BKM31_16085"/>
<reference evidence="3" key="1">
    <citation type="journal article" date="2017" name="Med. Chem. Commun.">
        <title>Nonomuraea sp. ATCC 55076 harbours the largest actinomycete chromosome to date and the kistamicin biosynthetic gene cluster.</title>
        <authorList>
            <person name="Nazari B."/>
            <person name="Forneris C.C."/>
            <person name="Gibson M.I."/>
            <person name="Moon K."/>
            <person name="Schramma K.R."/>
            <person name="Seyedsayamdost M.R."/>
        </authorList>
    </citation>
    <scope>NUCLEOTIDE SEQUENCE [LARGE SCALE GENOMIC DNA]</scope>
    <source>
        <strain evidence="3">ATCC 55076</strain>
    </source>
</reference>